<sequence length="293" mass="32777">MKRRGPLSEKSNQWMLFFVIIGALIIMASMVVAYYFFNTYNPKQEIKQLADTAQTLQQNLVSVSQNGTEKIQSEEDKKQEAIKARLRAGDTAGIKVVFFTFDDGPSENTNTVLDILKASGIKGTFFTRGREGATAEAAYKRIVAEGHTLGNHTYNHSYDLYKRPEEFYADVKLLEDYQKKLTATEPSMLFRFPGGSLNANKTCIKGILDRGYNYADWNVSTGDAAPTPPSVDQIVSAVVGGVHNHDVSVVLCHAEVKENTRQALPVIINQLKSEGYTFLPMEKDFTYPRQLEL</sequence>
<dbReference type="PROSITE" id="PS51677">
    <property type="entry name" value="NODB"/>
    <property type="match status" value="1"/>
</dbReference>
<organism evidence="3 4">
    <name type="scientific">Eubacterium barkeri</name>
    <name type="common">Clostridium barkeri</name>
    <dbReference type="NCBI Taxonomy" id="1528"/>
    <lineage>
        <taxon>Bacteria</taxon>
        <taxon>Bacillati</taxon>
        <taxon>Bacillota</taxon>
        <taxon>Clostridia</taxon>
        <taxon>Eubacteriales</taxon>
        <taxon>Eubacteriaceae</taxon>
        <taxon>Eubacterium</taxon>
    </lineage>
</organism>
<keyword evidence="1" id="KW-0472">Membrane</keyword>
<dbReference type="AlphaFoldDB" id="A0A1H3F5I3"/>
<dbReference type="SUPFAM" id="SSF88713">
    <property type="entry name" value="Glycoside hydrolase/deacetylase"/>
    <property type="match status" value="1"/>
</dbReference>
<dbReference type="GO" id="GO:0005975">
    <property type="term" value="P:carbohydrate metabolic process"/>
    <property type="evidence" value="ECO:0007669"/>
    <property type="project" value="InterPro"/>
</dbReference>
<dbReference type="Proteomes" id="UP000199652">
    <property type="component" value="Unassembled WGS sequence"/>
</dbReference>
<proteinExistence type="predicted"/>
<dbReference type="RefSeq" id="WP_242873535.1">
    <property type="nucleotide sequence ID" value="NZ_FNOU01000009.1"/>
</dbReference>
<feature type="domain" description="NodB homology" evidence="2">
    <location>
        <begin position="95"/>
        <end position="279"/>
    </location>
</feature>
<dbReference type="InterPro" id="IPR011330">
    <property type="entry name" value="Glyco_hydro/deAcase_b/a-brl"/>
</dbReference>
<keyword evidence="4" id="KW-1185">Reference proteome</keyword>
<dbReference type="Gene3D" id="3.20.20.370">
    <property type="entry name" value="Glycoside hydrolase/deacetylase"/>
    <property type="match status" value="1"/>
</dbReference>
<evidence type="ECO:0000259" key="2">
    <source>
        <dbReference type="PROSITE" id="PS51677"/>
    </source>
</evidence>
<dbReference type="InterPro" id="IPR050248">
    <property type="entry name" value="Polysacc_deacetylase_ArnD"/>
</dbReference>
<evidence type="ECO:0000313" key="4">
    <source>
        <dbReference type="Proteomes" id="UP000199652"/>
    </source>
</evidence>
<dbReference type="CDD" id="cd10944">
    <property type="entry name" value="CE4_SmPgdA_like"/>
    <property type="match status" value="1"/>
</dbReference>
<dbReference type="EMBL" id="FNOU01000009">
    <property type="protein sequence ID" value="SDX86283.1"/>
    <property type="molecule type" value="Genomic_DNA"/>
</dbReference>
<feature type="transmembrane region" description="Helical" evidence="1">
    <location>
        <begin position="12"/>
        <end position="37"/>
    </location>
</feature>
<dbReference type="GO" id="GO:0016810">
    <property type="term" value="F:hydrolase activity, acting on carbon-nitrogen (but not peptide) bonds"/>
    <property type="evidence" value="ECO:0007669"/>
    <property type="project" value="InterPro"/>
</dbReference>
<dbReference type="Pfam" id="PF01522">
    <property type="entry name" value="Polysacc_deac_1"/>
    <property type="match status" value="1"/>
</dbReference>
<evidence type="ECO:0000256" key="1">
    <source>
        <dbReference type="SAM" id="Phobius"/>
    </source>
</evidence>
<accession>A0A1H3F5I3</accession>
<dbReference type="STRING" id="1528.SAMN04488579_10943"/>
<name>A0A1H3F5I3_EUBBA</name>
<dbReference type="InterPro" id="IPR002509">
    <property type="entry name" value="NODB_dom"/>
</dbReference>
<keyword evidence="1" id="KW-1133">Transmembrane helix</keyword>
<dbReference type="PANTHER" id="PTHR10587">
    <property type="entry name" value="GLYCOSYL TRANSFERASE-RELATED"/>
    <property type="match status" value="1"/>
</dbReference>
<evidence type="ECO:0000313" key="3">
    <source>
        <dbReference type="EMBL" id="SDX86283.1"/>
    </source>
</evidence>
<dbReference type="PANTHER" id="PTHR10587:SF125">
    <property type="entry name" value="POLYSACCHARIDE DEACETYLASE YHEN-RELATED"/>
    <property type="match status" value="1"/>
</dbReference>
<gene>
    <name evidence="3" type="ORF">SAMN04488579_10943</name>
</gene>
<protein>
    <submittedName>
        <fullName evidence="3">Peptidoglycan/xylan/chitin deacetylase, PgdA/CDA1 family</fullName>
    </submittedName>
</protein>
<keyword evidence="1" id="KW-0812">Transmembrane</keyword>
<reference evidence="4" key="1">
    <citation type="submission" date="2016-10" db="EMBL/GenBank/DDBJ databases">
        <authorList>
            <person name="Varghese N."/>
            <person name="Submissions S."/>
        </authorList>
    </citation>
    <scope>NUCLEOTIDE SEQUENCE [LARGE SCALE GENOMIC DNA]</scope>
    <source>
        <strain evidence="4">VPI 5359</strain>
    </source>
</reference>